<dbReference type="PROSITE" id="PS50222">
    <property type="entry name" value="EF_HAND_2"/>
    <property type="match status" value="1"/>
</dbReference>
<dbReference type="AlphaFoldDB" id="A0A699YC54"/>
<name>A0A699YC54_HAELA</name>
<dbReference type="PROSITE" id="PS00018">
    <property type="entry name" value="EF_HAND_1"/>
    <property type="match status" value="2"/>
</dbReference>
<keyword evidence="1" id="KW-0106">Calcium</keyword>
<dbReference type="EMBL" id="BLLF01000065">
    <property type="protein sequence ID" value="GFH06951.1"/>
    <property type="molecule type" value="Genomic_DNA"/>
</dbReference>
<sequence>MAETQPRMLSDLARGDYSFVDVNKNGVIEQEEINNLAKQVAQEEGFVAPDEEVVAFTTRLFDLNQDGKLVVDELLTGIVLENAVDRDEVTVPEDVFKVFDQDGDGFVSRKEWTTPLGDLGANGEAMKDFVFDRVQYLQRQDGKLDVAETRNALSLLRVAVLGY</sequence>
<dbReference type="InterPro" id="IPR018247">
    <property type="entry name" value="EF_Hand_1_Ca_BS"/>
</dbReference>
<accession>A0A699YC54</accession>
<dbReference type="GO" id="GO:0005509">
    <property type="term" value="F:calcium ion binding"/>
    <property type="evidence" value="ECO:0007669"/>
    <property type="project" value="InterPro"/>
</dbReference>
<evidence type="ECO:0000313" key="4">
    <source>
        <dbReference type="Proteomes" id="UP000485058"/>
    </source>
</evidence>
<protein>
    <recommendedName>
        <fullName evidence="2">EF-hand domain-containing protein</fullName>
    </recommendedName>
</protein>
<dbReference type="Pfam" id="PF13202">
    <property type="entry name" value="EF-hand_5"/>
    <property type="match status" value="2"/>
</dbReference>
<dbReference type="SUPFAM" id="SSF47473">
    <property type="entry name" value="EF-hand"/>
    <property type="match status" value="1"/>
</dbReference>
<organism evidence="3 4">
    <name type="scientific">Haematococcus lacustris</name>
    <name type="common">Green alga</name>
    <name type="synonym">Haematococcus pluvialis</name>
    <dbReference type="NCBI Taxonomy" id="44745"/>
    <lineage>
        <taxon>Eukaryota</taxon>
        <taxon>Viridiplantae</taxon>
        <taxon>Chlorophyta</taxon>
        <taxon>core chlorophytes</taxon>
        <taxon>Chlorophyceae</taxon>
        <taxon>CS clade</taxon>
        <taxon>Chlamydomonadales</taxon>
        <taxon>Haematococcaceae</taxon>
        <taxon>Haematococcus</taxon>
    </lineage>
</organism>
<dbReference type="Gene3D" id="1.10.238.10">
    <property type="entry name" value="EF-hand"/>
    <property type="match status" value="1"/>
</dbReference>
<proteinExistence type="predicted"/>
<dbReference type="Proteomes" id="UP000485058">
    <property type="component" value="Unassembled WGS sequence"/>
</dbReference>
<gene>
    <name evidence="3" type="ORF">HaLaN_01678</name>
</gene>
<feature type="domain" description="EF-hand" evidence="2">
    <location>
        <begin position="87"/>
        <end position="122"/>
    </location>
</feature>
<dbReference type="InterPro" id="IPR002048">
    <property type="entry name" value="EF_hand_dom"/>
</dbReference>
<evidence type="ECO:0000313" key="3">
    <source>
        <dbReference type="EMBL" id="GFH06951.1"/>
    </source>
</evidence>
<dbReference type="InterPro" id="IPR011992">
    <property type="entry name" value="EF-hand-dom_pair"/>
</dbReference>
<keyword evidence="4" id="KW-1185">Reference proteome</keyword>
<evidence type="ECO:0000256" key="1">
    <source>
        <dbReference type="ARBA" id="ARBA00022837"/>
    </source>
</evidence>
<evidence type="ECO:0000259" key="2">
    <source>
        <dbReference type="PROSITE" id="PS50222"/>
    </source>
</evidence>
<reference evidence="3 4" key="1">
    <citation type="submission" date="2020-02" db="EMBL/GenBank/DDBJ databases">
        <title>Draft genome sequence of Haematococcus lacustris strain NIES-144.</title>
        <authorList>
            <person name="Morimoto D."/>
            <person name="Nakagawa S."/>
            <person name="Yoshida T."/>
            <person name="Sawayama S."/>
        </authorList>
    </citation>
    <scope>NUCLEOTIDE SEQUENCE [LARGE SCALE GENOMIC DNA]</scope>
    <source>
        <strain evidence="3 4">NIES-144</strain>
    </source>
</reference>
<comment type="caution">
    <text evidence="3">The sequence shown here is derived from an EMBL/GenBank/DDBJ whole genome shotgun (WGS) entry which is preliminary data.</text>
</comment>